<protein>
    <recommendedName>
        <fullName evidence="3">Altered inheritance of mitochondria protein 9, mitochondrial</fullName>
    </recommendedName>
    <alternativeName>
        <fullName evidence="6">Found in mitochondrial proteome protein 29</fullName>
    </alternativeName>
</protein>
<evidence type="ECO:0000256" key="1">
    <source>
        <dbReference type="ARBA" id="ARBA00004173"/>
    </source>
</evidence>
<dbReference type="SUPFAM" id="SSF56112">
    <property type="entry name" value="Protein kinase-like (PK-like)"/>
    <property type="match status" value="1"/>
</dbReference>
<evidence type="ECO:0000313" key="7">
    <source>
        <dbReference type="EMBL" id="KAK3168004.1"/>
    </source>
</evidence>
<reference evidence="7" key="1">
    <citation type="submission" date="2022-11" db="EMBL/GenBank/DDBJ databases">
        <title>Chromosomal genome sequence assembly and mating type (MAT) locus characterization of the leprose asexual lichenized fungus Lepraria neglecta (Nyl.) Erichsen.</title>
        <authorList>
            <person name="Allen J.L."/>
            <person name="Pfeffer B."/>
        </authorList>
    </citation>
    <scope>NUCLEOTIDE SEQUENCE</scope>
    <source>
        <strain evidence="7">Allen 5258</strain>
    </source>
</reference>
<dbReference type="InterPro" id="IPR051035">
    <property type="entry name" value="Mito_inheritance_9"/>
</dbReference>
<keyword evidence="8" id="KW-1185">Reference proteome</keyword>
<dbReference type="AlphaFoldDB" id="A0AAD9YXW6"/>
<dbReference type="PANTHER" id="PTHR36091">
    <property type="entry name" value="ALTERED INHERITANCE OF MITOCHONDRIA PROTEIN 9, MITOCHONDRIAL"/>
    <property type="match status" value="1"/>
</dbReference>
<dbReference type="GO" id="GO:0005739">
    <property type="term" value="C:mitochondrion"/>
    <property type="evidence" value="ECO:0007669"/>
    <property type="project" value="UniProtKB-SubCell"/>
</dbReference>
<evidence type="ECO:0000256" key="4">
    <source>
        <dbReference type="ARBA" id="ARBA00022946"/>
    </source>
</evidence>
<dbReference type="Proteomes" id="UP001276659">
    <property type="component" value="Unassembled WGS sequence"/>
</dbReference>
<accession>A0AAD9YXW6</accession>
<sequence>MFLSEDPRIRETAAPILYHADLHKRNVFVSDDDPTIITDLIDWQSSSIEPAFEYADETPDFGAPILDVSSGHQPADINAELCRQAFDACLQGLVPRLAAARALDDNLLRPFRYCHRTWSDGAVAFRQELIEISSLWKELGLAGSSPYPLPTSDEFLIHQKELETFVTAQHLKQRLTSLLDTTSDGWIPIHLWEDSQVAHKEAFDKLVRAVRNAENTGDQSMSEEDLKKIWPFDIR</sequence>
<organism evidence="7 8">
    <name type="scientific">Lepraria neglecta</name>
    <dbReference type="NCBI Taxonomy" id="209136"/>
    <lineage>
        <taxon>Eukaryota</taxon>
        <taxon>Fungi</taxon>
        <taxon>Dikarya</taxon>
        <taxon>Ascomycota</taxon>
        <taxon>Pezizomycotina</taxon>
        <taxon>Lecanoromycetes</taxon>
        <taxon>OSLEUM clade</taxon>
        <taxon>Lecanoromycetidae</taxon>
        <taxon>Lecanorales</taxon>
        <taxon>Lecanorineae</taxon>
        <taxon>Stereocaulaceae</taxon>
        <taxon>Lepraria</taxon>
    </lineage>
</organism>
<dbReference type="InterPro" id="IPR011009">
    <property type="entry name" value="Kinase-like_dom_sf"/>
</dbReference>
<comment type="subcellular location">
    <subcellularLocation>
        <location evidence="1">Mitochondrion</location>
    </subcellularLocation>
</comment>
<name>A0AAD9YXW6_9LECA</name>
<evidence type="ECO:0000256" key="5">
    <source>
        <dbReference type="ARBA" id="ARBA00023128"/>
    </source>
</evidence>
<proteinExistence type="inferred from homology"/>
<comment type="caution">
    <text evidence="7">The sequence shown here is derived from an EMBL/GenBank/DDBJ whole genome shotgun (WGS) entry which is preliminary data.</text>
</comment>
<evidence type="ECO:0000256" key="2">
    <source>
        <dbReference type="ARBA" id="ARBA00005543"/>
    </source>
</evidence>
<comment type="similarity">
    <text evidence="2">Belongs to the AIM9 family.</text>
</comment>
<dbReference type="EMBL" id="JASNWA010000010">
    <property type="protein sequence ID" value="KAK3168004.1"/>
    <property type="molecule type" value="Genomic_DNA"/>
</dbReference>
<evidence type="ECO:0000256" key="3">
    <source>
        <dbReference type="ARBA" id="ARBA00016197"/>
    </source>
</evidence>
<evidence type="ECO:0000313" key="8">
    <source>
        <dbReference type="Proteomes" id="UP001276659"/>
    </source>
</evidence>
<keyword evidence="4" id="KW-0809">Transit peptide</keyword>
<gene>
    <name evidence="7" type="ORF">OEA41_004450</name>
</gene>
<evidence type="ECO:0000256" key="6">
    <source>
        <dbReference type="ARBA" id="ARBA00031849"/>
    </source>
</evidence>
<keyword evidence="5" id="KW-0496">Mitochondrion</keyword>
<dbReference type="PANTHER" id="PTHR36091:SF1">
    <property type="entry name" value="ALTERED INHERITANCE OF MITOCHONDRIA PROTEIN 9, MITOCHONDRIAL"/>
    <property type="match status" value="1"/>
</dbReference>